<evidence type="ECO:0000259" key="9">
    <source>
        <dbReference type="SMART" id="SM00359"/>
    </source>
</evidence>
<dbReference type="InterPro" id="IPR005715">
    <property type="entry name" value="Glu_5kinase/COase_Synthase"/>
</dbReference>
<accession>A0A9D9NCY4</accession>
<feature type="binding site" evidence="8">
    <location>
        <begin position="215"/>
        <end position="221"/>
    </location>
    <ligand>
        <name>ATP</name>
        <dbReference type="ChEBI" id="CHEBI:30616"/>
    </ligand>
</feature>
<keyword evidence="4 8" id="KW-0808">Transferase</keyword>
<dbReference type="SMART" id="SM00359">
    <property type="entry name" value="PUA"/>
    <property type="match status" value="1"/>
</dbReference>
<dbReference type="InterPro" id="IPR036393">
    <property type="entry name" value="AceGlu_kinase-like_sf"/>
</dbReference>
<keyword evidence="1 8" id="KW-0963">Cytoplasm</keyword>
<comment type="caution">
    <text evidence="10">The sequence shown here is derived from an EMBL/GenBank/DDBJ whole genome shotgun (WGS) entry which is preliminary data.</text>
</comment>
<dbReference type="Gene3D" id="3.40.1160.10">
    <property type="entry name" value="Acetylglutamate kinase-like"/>
    <property type="match status" value="1"/>
</dbReference>
<dbReference type="CDD" id="cd21157">
    <property type="entry name" value="PUA_G5K"/>
    <property type="match status" value="1"/>
</dbReference>
<dbReference type="SUPFAM" id="SSF88697">
    <property type="entry name" value="PUA domain-like"/>
    <property type="match status" value="1"/>
</dbReference>
<gene>
    <name evidence="8 10" type="primary">proB</name>
    <name evidence="10" type="ORF">IAA72_02020</name>
</gene>
<keyword evidence="5 8" id="KW-0547">Nucleotide-binding</keyword>
<dbReference type="PRINTS" id="PR00474">
    <property type="entry name" value="GLU5KINASE"/>
</dbReference>
<evidence type="ECO:0000256" key="3">
    <source>
        <dbReference type="ARBA" id="ARBA00022650"/>
    </source>
</evidence>
<evidence type="ECO:0000256" key="1">
    <source>
        <dbReference type="ARBA" id="ARBA00022490"/>
    </source>
</evidence>
<comment type="pathway">
    <text evidence="8">Amino-acid biosynthesis; L-proline biosynthesis; L-glutamate 5-semialdehyde from L-glutamate: step 1/2.</text>
</comment>
<dbReference type="NCBIfam" id="TIGR01027">
    <property type="entry name" value="proB"/>
    <property type="match status" value="1"/>
</dbReference>
<dbReference type="GO" id="GO:0005524">
    <property type="term" value="F:ATP binding"/>
    <property type="evidence" value="ECO:0007669"/>
    <property type="project" value="UniProtKB-KW"/>
</dbReference>
<dbReference type="InterPro" id="IPR001048">
    <property type="entry name" value="Asp/Glu/Uridylate_kinase"/>
</dbReference>
<feature type="binding site" evidence="8">
    <location>
        <begin position="173"/>
        <end position="174"/>
    </location>
    <ligand>
        <name>ATP</name>
        <dbReference type="ChEBI" id="CHEBI:30616"/>
    </ligand>
</feature>
<evidence type="ECO:0000313" key="11">
    <source>
        <dbReference type="Proteomes" id="UP000810292"/>
    </source>
</evidence>
<feature type="binding site" evidence="8">
    <location>
        <position position="52"/>
    </location>
    <ligand>
        <name>substrate</name>
    </ligand>
</feature>
<dbReference type="InterPro" id="IPR015947">
    <property type="entry name" value="PUA-like_sf"/>
</dbReference>
<dbReference type="InterPro" id="IPR041739">
    <property type="entry name" value="G5K_ProB"/>
</dbReference>
<feature type="domain" description="PUA" evidence="9">
    <location>
        <begin position="279"/>
        <end position="361"/>
    </location>
</feature>
<dbReference type="FunFam" id="3.40.1160.10:FF:000018">
    <property type="entry name" value="Glutamate 5-kinase"/>
    <property type="match status" value="1"/>
</dbReference>
<feature type="binding site" evidence="8">
    <location>
        <position position="153"/>
    </location>
    <ligand>
        <name>substrate</name>
    </ligand>
</feature>
<keyword evidence="6 8" id="KW-0418">Kinase</keyword>
<evidence type="ECO:0000256" key="6">
    <source>
        <dbReference type="ARBA" id="ARBA00022777"/>
    </source>
</evidence>
<evidence type="ECO:0000256" key="7">
    <source>
        <dbReference type="ARBA" id="ARBA00022840"/>
    </source>
</evidence>
<feature type="binding site" evidence="8">
    <location>
        <position position="13"/>
    </location>
    <ligand>
        <name>ATP</name>
        <dbReference type="ChEBI" id="CHEBI:30616"/>
    </ligand>
</feature>
<reference evidence="10" key="1">
    <citation type="submission" date="2020-10" db="EMBL/GenBank/DDBJ databases">
        <authorList>
            <person name="Gilroy R."/>
        </authorList>
    </citation>
    <scope>NUCLEOTIDE SEQUENCE</scope>
    <source>
        <strain evidence="10">14700</strain>
    </source>
</reference>
<reference evidence="10" key="2">
    <citation type="journal article" date="2021" name="PeerJ">
        <title>Extensive microbial diversity within the chicken gut microbiome revealed by metagenomics and culture.</title>
        <authorList>
            <person name="Gilroy R."/>
            <person name="Ravi A."/>
            <person name="Getino M."/>
            <person name="Pursley I."/>
            <person name="Horton D.L."/>
            <person name="Alikhan N.F."/>
            <person name="Baker D."/>
            <person name="Gharbi K."/>
            <person name="Hall N."/>
            <person name="Watson M."/>
            <person name="Adriaenssens E.M."/>
            <person name="Foster-Nyarko E."/>
            <person name="Jarju S."/>
            <person name="Secka A."/>
            <person name="Antonio M."/>
            <person name="Oren A."/>
            <person name="Chaudhuri R.R."/>
            <person name="La Ragione R."/>
            <person name="Hildebrand F."/>
            <person name="Pallen M.J."/>
        </authorList>
    </citation>
    <scope>NUCLEOTIDE SEQUENCE</scope>
    <source>
        <strain evidence="10">14700</strain>
    </source>
</reference>
<dbReference type="GO" id="GO:0004349">
    <property type="term" value="F:glutamate 5-kinase activity"/>
    <property type="evidence" value="ECO:0007669"/>
    <property type="project" value="UniProtKB-UniRule"/>
</dbReference>
<name>A0A9D9NCY4_9SPIO</name>
<dbReference type="PROSITE" id="PS00902">
    <property type="entry name" value="GLUTAMATE_5_KINASE"/>
    <property type="match status" value="1"/>
</dbReference>
<dbReference type="Pfam" id="PF00696">
    <property type="entry name" value="AA_kinase"/>
    <property type="match status" value="1"/>
</dbReference>
<dbReference type="Gene3D" id="2.30.130.10">
    <property type="entry name" value="PUA domain"/>
    <property type="match status" value="1"/>
</dbReference>
<feature type="binding site" evidence="8">
    <location>
        <position position="139"/>
    </location>
    <ligand>
        <name>substrate</name>
    </ligand>
</feature>
<evidence type="ECO:0000256" key="5">
    <source>
        <dbReference type="ARBA" id="ARBA00022741"/>
    </source>
</evidence>
<comment type="catalytic activity">
    <reaction evidence="8">
        <text>L-glutamate + ATP = L-glutamyl 5-phosphate + ADP</text>
        <dbReference type="Rhea" id="RHEA:14877"/>
        <dbReference type="ChEBI" id="CHEBI:29985"/>
        <dbReference type="ChEBI" id="CHEBI:30616"/>
        <dbReference type="ChEBI" id="CHEBI:58274"/>
        <dbReference type="ChEBI" id="CHEBI:456216"/>
        <dbReference type="EC" id="2.7.2.11"/>
    </reaction>
</comment>
<evidence type="ECO:0000313" key="10">
    <source>
        <dbReference type="EMBL" id="MBO8468545.1"/>
    </source>
</evidence>
<dbReference type="EMBL" id="JADIMF010000030">
    <property type="protein sequence ID" value="MBO8468545.1"/>
    <property type="molecule type" value="Genomic_DNA"/>
</dbReference>
<dbReference type="InterPro" id="IPR036974">
    <property type="entry name" value="PUA_sf"/>
</dbReference>
<dbReference type="SUPFAM" id="SSF53633">
    <property type="entry name" value="Carbamate kinase-like"/>
    <property type="match status" value="1"/>
</dbReference>
<comment type="subcellular location">
    <subcellularLocation>
        <location evidence="8">Cytoplasm</location>
    </subcellularLocation>
</comment>
<dbReference type="InterPro" id="IPR011529">
    <property type="entry name" value="Glu_5kinase"/>
</dbReference>
<dbReference type="GO" id="GO:0055129">
    <property type="term" value="P:L-proline biosynthetic process"/>
    <property type="evidence" value="ECO:0007669"/>
    <property type="project" value="UniProtKB-UniRule"/>
</dbReference>
<dbReference type="PIRSF" id="PIRSF000729">
    <property type="entry name" value="GK"/>
    <property type="match status" value="1"/>
</dbReference>
<evidence type="ECO:0000256" key="8">
    <source>
        <dbReference type="HAMAP-Rule" id="MF_00456"/>
    </source>
</evidence>
<dbReference type="CDD" id="cd04242">
    <property type="entry name" value="AAK_G5K_ProB"/>
    <property type="match status" value="1"/>
</dbReference>
<keyword evidence="3 8" id="KW-0641">Proline biosynthesis</keyword>
<dbReference type="GO" id="GO:0005829">
    <property type="term" value="C:cytosol"/>
    <property type="evidence" value="ECO:0007669"/>
    <property type="project" value="TreeGrafter"/>
</dbReference>
<sequence length="374" mass="40134">MRDFSKVKRIVIKAGTNLLSSETGIDMERVSAIVSQIAELKDAGYQVLLVSSGAVGLGAKALGHTSPVVYIAMKQACAAIGQPLLMSAYREEFAKHNLLCAQVLITRSILNNRKSYNNLRASVSTLLAMGVVPIFNENDVVSTAEIGNVFGDNDRMSAMVASKIDADLLILLTDIDGLYTANPRSDKDAVLIRTIEKITPEIMGYAKGAGSRFATGGMKTKLLAAEIAKDGGCGTVIASGYEKDAIVRIVRGEEIGSYILPDERLHQKERWILNTPAAGTIVVDDGAKKALLSHKSLLPSGIKAIDGVFASGEVVAIKDSEGRVFAKAVPYFDSTEIEKLQGHKSSEIDSILGKGRKDVIFRPEDFVFMEGGKL</sequence>
<keyword evidence="7 8" id="KW-0067">ATP-binding</keyword>
<comment type="function">
    <text evidence="8">Catalyzes the transfer of a phosphate group to glutamate to form L-glutamate 5-phosphate.</text>
</comment>
<evidence type="ECO:0000256" key="2">
    <source>
        <dbReference type="ARBA" id="ARBA00022605"/>
    </source>
</evidence>
<dbReference type="PANTHER" id="PTHR43654">
    <property type="entry name" value="GLUTAMATE 5-KINASE"/>
    <property type="match status" value="1"/>
</dbReference>
<dbReference type="PROSITE" id="PS50890">
    <property type="entry name" value="PUA"/>
    <property type="match status" value="1"/>
</dbReference>
<dbReference type="InterPro" id="IPR019797">
    <property type="entry name" value="Glutamate_5-kinase_CS"/>
</dbReference>
<dbReference type="AlphaFoldDB" id="A0A9D9NCY4"/>
<comment type="similarity">
    <text evidence="8">Belongs to the glutamate 5-kinase family.</text>
</comment>
<dbReference type="GO" id="GO:0003723">
    <property type="term" value="F:RNA binding"/>
    <property type="evidence" value="ECO:0007669"/>
    <property type="project" value="InterPro"/>
</dbReference>
<dbReference type="InterPro" id="IPR002478">
    <property type="entry name" value="PUA"/>
</dbReference>
<protein>
    <recommendedName>
        <fullName evidence="8">Glutamate 5-kinase</fullName>
        <ecNumber evidence="8">2.7.2.11</ecNumber>
    </recommendedName>
    <alternativeName>
        <fullName evidence="8">Gamma-glutamyl kinase</fullName>
        <shortName evidence="8">GK</shortName>
    </alternativeName>
</protein>
<dbReference type="HAMAP" id="MF_00456">
    <property type="entry name" value="ProB"/>
    <property type="match status" value="1"/>
</dbReference>
<keyword evidence="2 8" id="KW-0028">Amino-acid biosynthesis</keyword>
<dbReference type="PANTHER" id="PTHR43654:SF3">
    <property type="entry name" value="GLUTAMATE 5-KINASE"/>
    <property type="match status" value="1"/>
</dbReference>
<dbReference type="EC" id="2.7.2.11" evidence="8"/>
<dbReference type="Pfam" id="PF01472">
    <property type="entry name" value="PUA"/>
    <property type="match status" value="1"/>
</dbReference>
<dbReference type="Proteomes" id="UP000810292">
    <property type="component" value="Unassembled WGS sequence"/>
</dbReference>
<proteinExistence type="inferred from homology"/>
<organism evidence="10 11">
    <name type="scientific">Candidatus Ornithospirochaeta stercoravium</name>
    <dbReference type="NCBI Taxonomy" id="2840897"/>
    <lineage>
        <taxon>Bacteria</taxon>
        <taxon>Pseudomonadati</taxon>
        <taxon>Spirochaetota</taxon>
        <taxon>Spirochaetia</taxon>
        <taxon>Spirochaetales</taxon>
        <taxon>Spirochaetaceae</taxon>
        <taxon>Spirochaetaceae incertae sedis</taxon>
        <taxon>Candidatus Ornithospirochaeta</taxon>
    </lineage>
</organism>
<evidence type="ECO:0000256" key="4">
    <source>
        <dbReference type="ARBA" id="ARBA00022679"/>
    </source>
</evidence>
<dbReference type="InterPro" id="IPR001057">
    <property type="entry name" value="Glu/AcGlu_kinase"/>
</dbReference>